<dbReference type="PANTHER" id="PTHR36681">
    <property type="entry name" value="NUCLEAR GTPASE, GERMINAL CENTER-ASSOCIATED, TANDEM DUPLICATE 3"/>
    <property type="match status" value="1"/>
</dbReference>
<dbReference type="Proteomes" id="UP001275084">
    <property type="component" value="Unassembled WGS sequence"/>
</dbReference>
<feature type="compositionally biased region" description="Basic and acidic residues" evidence="2">
    <location>
        <begin position="500"/>
        <end position="513"/>
    </location>
</feature>
<dbReference type="SUPFAM" id="SSF52540">
    <property type="entry name" value="P-loop containing nucleoside triphosphate hydrolases"/>
    <property type="match status" value="1"/>
</dbReference>
<evidence type="ECO:0000259" key="3">
    <source>
        <dbReference type="Pfam" id="PF00350"/>
    </source>
</evidence>
<dbReference type="Gene3D" id="3.40.50.300">
    <property type="entry name" value="P-loop containing nucleotide triphosphate hydrolases"/>
    <property type="match status" value="1"/>
</dbReference>
<evidence type="ECO:0000259" key="4">
    <source>
        <dbReference type="Pfam" id="PF24564"/>
    </source>
</evidence>
<feature type="region of interest" description="Disordered" evidence="2">
    <location>
        <begin position="406"/>
        <end position="456"/>
    </location>
</feature>
<keyword evidence="6" id="KW-1185">Reference proteome</keyword>
<feature type="domain" description="DUF7605" evidence="4">
    <location>
        <begin position="721"/>
        <end position="880"/>
    </location>
</feature>
<dbReference type="Pfam" id="PF24564">
    <property type="entry name" value="DUF7605"/>
    <property type="match status" value="1"/>
</dbReference>
<feature type="compositionally biased region" description="Basic residues" evidence="2">
    <location>
        <begin position="490"/>
        <end position="499"/>
    </location>
</feature>
<feature type="domain" description="Dynamin N-terminal" evidence="3">
    <location>
        <begin position="66"/>
        <end position="303"/>
    </location>
</feature>
<organism evidence="5 6">
    <name type="scientific">Lasiosphaeria hispida</name>
    <dbReference type="NCBI Taxonomy" id="260671"/>
    <lineage>
        <taxon>Eukaryota</taxon>
        <taxon>Fungi</taxon>
        <taxon>Dikarya</taxon>
        <taxon>Ascomycota</taxon>
        <taxon>Pezizomycotina</taxon>
        <taxon>Sordariomycetes</taxon>
        <taxon>Sordariomycetidae</taxon>
        <taxon>Sordariales</taxon>
        <taxon>Lasiosphaeriaceae</taxon>
        <taxon>Lasiosphaeria</taxon>
    </lineage>
</organism>
<reference evidence="5" key="2">
    <citation type="submission" date="2023-06" db="EMBL/GenBank/DDBJ databases">
        <authorList>
            <consortium name="Lawrence Berkeley National Laboratory"/>
            <person name="Haridas S."/>
            <person name="Hensen N."/>
            <person name="Bonometti L."/>
            <person name="Westerberg I."/>
            <person name="Brannstrom I.O."/>
            <person name="Guillou S."/>
            <person name="Cros-Aarteil S."/>
            <person name="Calhoun S."/>
            <person name="Kuo A."/>
            <person name="Mondo S."/>
            <person name="Pangilinan J."/>
            <person name="Riley R."/>
            <person name="Labutti K."/>
            <person name="Andreopoulos B."/>
            <person name="Lipzen A."/>
            <person name="Chen C."/>
            <person name="Yanf M."/>
            <person name="Daum C."/>
            <person name="Ng V."/>
            <person name="Clum A."/>
            <person name="Steindorff A."/>
            <person name="Ohm R."/>
            <person name="Martin F."/>
            <person name="Silar P."/>
            <person name="Natvig D."/>
            <person name="Lalanne C."/>
            <person name="Gautier V."/>
            <person name="Ament-Velasquez S.L."/>
            <person name="Kruys A."/>
            <person name="Hutchinson M.I."/>
            <person name="Powell A.J."/>
            <person name="Barry K."/>
            <person name="Miller A.N."/>
            <person name="Grigoriev I.V."/>
            <person name="Debuchy R."/>
            <person name="Gladieux P."/>
            <person name="Thoren M.H."/>
            <person name="Johannesson H."/>
        </authorList>
    </citation>
    <scope>NUCLEOTIDE SEQUENCE</scope>
    <source>
        <strain evidence="5">CBS 955.72</strain>
    </source>
</reference>
<accession>A0AAJ0MG41</accession>
<evidence type="ECO:0000313" key="6">
    <source>
        <dbReference type="Proteomes" id="UP001275084"/>
    </source>
</evidence>
<name>A0AAJ0MG41_9PEZI</name>
<protein>
    <recommendedName>
        <fullName evidence="7">Nuclear GTPase SLIP-GC</fullName>
    </recommendedName>
</protein>
<proteinExistence type="predicted"/>
<dbReference type="EMBL" id="JAUIQD010000003">
    <property type="protein sequence ID" value="KAK3357103.1"/>
    <property type="molecule type" value="Genomic_DNA"/>
</dbReference>
<dbReference type="AlphaFoldDB" id="A0AAJ0MG41"/>
<dbReference type="InterPro" id="IPR027417">
    <property type="entry name" value="P-loop_NTPase"/>
</dbReference>
<keyword evidence="1" id="KW-0175">Coiled coil</keyword>
<gene>
    <name evidence="5" type="ORF">B0T25DRAFT_589476</name>
</gene>
<comment type="caution">
    <text evidence="5">The sequence shown here is derived from an EMBL/GenBank/DDBJ whole genome shotgun (WGS) entry which is preliminary data.</text>
</comment>
<dbReference type="InterPro" id="IPR056024">
    <property type="entry name" value="DUF7605"/>
</dbReference>
<evidence type="ECO:0000256" key="2">
    <source>
        <dbReference type="SAM" id="MobiDB-lite"/>
    </source>
</evidence>
<evidence type="ECO:0008006" key="7">
    <source>
        <dbReference type="Google" id="ProtNLM"/>
    </source>
</evidence>
<dbReference type="Pfam" id="PF00350">
    <property type="entry name" value="Dynamin_N"/>
    <property type="match status" value="1"/>
</dbReference>
<feature type="coiled-coil region" evidence="1">
    <location>
        <begin position="353"/>
        <end position="401"/>
    </location>
</feature>
<reference evidence="5" key="1">
    <citation type="journal article" date="2023" name="Mol. Phylogenet. Evol.">
        <title>Genome-scale phylogeny and comparative genomics of the fungal order Sordariales.</title>
        <authorList>
            <person name="Hensen N."/>
            <person name="Bonometti L."/>
            <person name="Westerberg I."/>
            <person name="Brannstrom I.O."/>
            <person name="Guillou S."/>
            <person name="Cros-Aarteil S."/>
            <person name="Calhoun S."/>
            <person name="Haridas S."/>
            <person name="Kuo A."/>
            <person name="Mondo S."/>
            <person name="Pangilinan J."/>
            <person name="Riley R."/>
            <person name="LaButti K."/>
            <person name="Andreopoulos B."/>
            <person name="Lipzen A."/>
            <person name="Chen C."/>
            <person name="Yan M."/>
            <person name="Daum C."/>
            <person name="Ng V."/>
            <person name="Clum A."/>
            <person name="Steindorff A."/>
            <person name="Ohm R.A."/>
            <person name="Martin F."/>
            <person name="Silar P."/>
            <person name="Natvig D.O."/>
            <person name="Lalanne C."/>
            <person name="Gautier V."/>
            <person name="Ament-Velasquez S.L."/>
            <person name="Kruys A."/>
            <person name="Hutchinson M.I."/>
            <person name="Powell A.J."/>
            <person name="Barry K."/>
            <person name="Miller A.N."/>
            <person name="Grigoriev I.V."/>
            <person name="Debuchy R."/>
            <person name="Gladieux P."/>
            <person name="Hiltunen Thoren M."/>
            <person name="Johannesson H."/>
        </authorList>
    </citation>
    <scope>NUCLEOTIDE SEQUENCE</scope>
    <source>
        <strain evidence="5">CBS 955.72</strain>
    </source>
</reference>
<evidence type="ECO:0000256" key="1">
    <source>
        <dbReference type="SAM" id="Coils"/>
    </source>
</evidence>
<feature type="compositionally biased region" description="Basic residues" evidence="2">
    <location>
        <begin position="411"/>
        <end position="429"/>
    </location>
</feature>
<sequence length="1012" mass="113470">MKSDNIRLLCSEPSAEKLEAAIEPACEILDNIQAAFVKAKGVSEILKWTKSINDLKTQTVASRTIVGVVGSTGSGKSSIINAVLDEEDLVPTSSMRACTAVITEIAYNHSNEEKQEYRADIHFISTDEWMKELQVLFSDLNGETQYTMEHSNHDTEASIAMSKVRSVYPDICSRDLQSLEVTPKSLAKKPLVSSVLGTVKRLSAPNSKQLLDQVRTFIDSKEKNRDQGQKPLVMEYWPLVKVVKLFVKSRILETGLVLVDLPGVQDSNVARSAVAKSYIQQCAGLWIVAPVTRAVDDKSAQNLLGDAFKRQLLLDGTHSSVTFICSKTDDLSTTESLRVMGPAEPASQLHSQQRAAEKEFVKMKKDLTELESLIMEQDELMEQCNKNIDCLDAALSRAEDENVLLVSPSASRKRKPRQAALRPPKKPKKATSDFEDSNIDLNSDSDDDSDGFFTSQVDGEKEKLTRRDAILRLELLKSTRTSIFEERRNGSQKKKKLRKAMKETKTRSKELKSQAKSACVKHRNDYSRPTIQSQFSEGIRELDQDEAARKNEDEFDPEHEERDYKKLAEALPVFCVSSRAYQKLSGRLEKDEPALGFPNIEDTEIPALQNHAVNTAKSARAASWRMFFNDFWQYTISLMMQVVIADQPLRLADNLRVRELNFVNMSVDKLSQGLESAVKEAFLDCRENIKAKIYSKFQPAIEFASEKAPTTADTWGRHRDEGGLAYHTYRATCARDGVFKGAKGFKDFNEELCEPLKRHLGRRWEWVFATHLPAILDNLALDLVEKLKAFGHEMGERSILKKSTSYELAFAQNNNFALNIKETTPYKLLIQERQRAANREFTIAIANTMIATYLKCQGENGPGSFKRVKDHMTADIEKQREAMFRRATQRVKESVNISLDAVEVRFLKNVARIVHHIRDNFTSLVDDRNVFKVLENGHEDVRKILLNADSVFEGVYRVPISPIGPTPVALIADMGYNVSDRLAAMSVSGEVPATAAGVDGDVTMGNVGASSS</sequence>
<evidence type="ECO:0000313" key="5">
    <source>
        <dbReference type="EMBL" id="KAK3357103.1"/>
    </source>
</evidence>
<feature type="region of interest" description="Disordered" evidence="2">
    <location>
        <begin position="486"/>
        <end position="523"/>
    </location>
</feature>
<dbReference type="PANTHER" id="PTHR36681:SF3">
    <property type="entry name" value="NUCLEAR GTPASE, GERMINAL CENTER-ASSOCIATED, TANDEM DUPLICATE 3"/>
    <property type="match status" value="1"/>
</dbReference>
<dbReference type="InterPro" id="IPR045063">
    <property type="entry name" value="Dynamin_N"/>
</dbReference>
<feature type="compositionally biased region" description="Acidic residues" evidence="2">
    <location>
        <begin position="433"/>
        <end position="450"/>
    </location>
</feature>